<dbReference type="Pfam" id="PF13517">
    <property type="entry name" value="FG-GAP_3"/>
    <property type="match status" value="2"/>
</dbReference>
<feature type="chain" id="PRO_5047536258" evidence="2">
    <location>
        <begin position="26"/>
        <end position="610"/>
    </location>
</feature>
<keyword evidence="4" id="KW-1185">Reference proteome</keyword>
<evidence type="ECO:0000256" key="2">
    <source>
        <dbReference type="SAM" id="SignalP"/>
    </source>
</evidence>
<dbReference type="PANTHER" id="PTHR44103">
    <property type="entry name" value="PROPROTEIN CONVERTASE P"/>
    <property type="match status" value="1"/>
</dbReference>
<dbReference type="PANTHER" id="PTHR44103:SF1">
    <property type="entry name" value="PROPROTEIN CONVERTASE P"/>
    <property type="match status" value="1"/>
</dbReference>
<dbReference type="RefSeq" id="WP_162150862.1">
    <property type="nucleotide sequence ID" value="NZ_JBBMFV010000004.1"/>
</dbReference>
<comment type="caution">
    <text evidence="3">The sequence shown here is derived from an EMBL/GenBank/DDBJ whole genome shotgun (WGS) entry which is preliminary data.</text>
</comment>
<sequence>MPGRKRTVRRLLALLMGLAMSAAMLAPTVALTAAPAAAAEEPVPLFTSIKPLSPASVVPGAKVQINFTLSQRAQRVVFTYSDESLVTKHDVEWSGTPAAGTLNATASLTVTGDAFFDGPHKLQEVRVTYGSESWTYSRNFTGTYKLPVSWETLDFTVSNPVKKLAPNSNISLPTLGIQKGSGFDRWNYEVGYGAWAVQPTSYVFSWYRDGVLDSSYEGINGWFNVSRGLAGTGSGLTLKLTALVQGHHAETVESRPFFLASAASPSIVGFPAVKTTSKAVFDPTTIQGLPAGAKPTVSYQWLLNYTEAIPGATGATYTPKPSDAGKQLGVAAIISYDGSIVGISPSGNPVPVRYQSLMRDFDGDAKPDVFTRKPNGTLTLFSGGSYGTFQNGSKDVGWGWGSFTSLVSPGDFDGDGAMDVMARDKSGQLWLYRGDGRGGWLGSSVIGTGWAGFSEIIPASDFNGDGTSDVLARDTQGRLFLYPGNGRGGWLAAAQVGQGWQGFNKVFTPGDFNGDGVSDFLGRATDGRLLAYYPDGKGGWLSSKVLQGNYASSLFMGGLGGFNSSDRFNYFFSVTDQGVFKTEQMTTEQYSYYRQTQEPGTGWGYLTAVF</sequence>
<evidence type="ECO:0000313" key="4">
    <source>
        <dbReference type="Proteomes" id="UP001448614"/>
    </source>
</evidence>
<keyword evidence="1 2" id="KW-0732">Signal</keyword>
<dbReference type="Gene3D" id="2.60.40.2700">
    <property type="match status" value="1"/>
</dbReference>
<proteinExistence type="predicted"/>
<dbReference type="Proteomes" id="UP001448614">
    <property type="component" value="Unassembled WGS sequence"/>
</dbReference>
<feature type="signal peptide" evidence="2">
    <location>
        <begin position="1"/>
        <end position="25"/>
    </location>
</feature>
<dbReference type="InterPro" id="IPR013517">
    <property type="entry name" value="FG-GAP"/>
</dbReference>
<organism evidence="3 4">
    <name type="scientific">Paenarthrobacter nicotinovorans</name>
    <name type="common">Arthrobacter nicotinovorans</name>
    <dbReference type="NCBI Taxonomy" id="29320"/>
    <lineage>
        <taxon>Bacteria</taxon>
        <taxon>Bacillati</taxon>
        <taxon>Actinomycetota</taxon>
        <taxon>Actinomycetes</taxon>
        <taxon>Micrococcales</taxon>
        <taxon>Micrococcaceae</taxon>
        <taxon>Paenarthrobacter</taxon>
    </lineage>
</organism>
<dbReference type="EMBL" id="JBBMFV010000004">
    <property type="protein sequence ID" value="MEO3941315.1"/>
    <property type="molecule type" value="Genomic_DNA"/>
</dbReference>
<evidence type="ECO:0000313" key="3">
    <source>
        <dbReference type="EMBL" id="MEO3941315.1"/>
    </source>
</evidence>
<gene>
    <name evidence="3" type="ORF">V3C41_09560</name>
</gene>
<protein>
    <submittedName>
        <fullName evidence="3">FG-GAP-like repeat-containing protein</fullName>
    </submittedName>
</protein>
<dbReference type="SUPFAM" id="SSF69318">
    <property type="entry name" value="Integrin alpha N-terminal domain"/>
    <property type="match status" value="1"/>
</dbReference>
<name>A0ABV0GRZ7_PAENI</name>
<reference evidence="3 4" key="1">
    <citation type="journal article" date="2024" name="Appl. Microbiol. Biotechnol.">
        <title>Biosynthetic gene clusters with biotechnological applications in novel Antarctic isolates from Actinomycetota.</title>
        <authorList>
            <person name="Bruna P."/>
            <person name="Nunez-Montero K."/>
            <person name="Contreras M.J."/>
            <person name="Leal K."/>
            <person name="Garcia M."/>
            <person name="Abanto M."/>
            <person name="Barrientos L."/>
        </authorList>
    </citation>
    <scope>NUCLEOTIDE SEQUENCE [LARGE SCALE GENOMIC DNA]</scope>
    <source>
        <strain evidence="3 4">Se16.17</strain>
    </source>
</reference>
<evidence type="ECO:0000256" key="1">
    <source>
        <dbReference type="ARBA" id="ARBA00022729"/>
    </source>
</evidence>
<accession>A0ABV0GRZ7</accession>
<dbReference type="InterPro" id="IPR028994">
    <property type="entry name" value="Integrin_alpha_N"/>
</dbReference>